<dbReference type="RefSeq" id="WP_014368845.1">
    <property type="nucleotide sequence ID" value="NC_016935.1"/>
</dbReference>
<evidence type="ECO:0000256" key="1">
    <source>
        <dbReference type="SAM" id="Phobius"/>
    </source>
</evidence>
<gene>
    <name evidence="2" type="ORF">PM3016_1275</name>
</gene>
<organism evidence="2 3">
    <name type="scientific">Paenibacillus mucilaginosus 3016</name>
    <dbReference type="NCBI Taxonomy" id="1116391"/>
    <lineage>
        <taxon>Bacteria</taxon>
        <taxon>Bacillati</taxon>
        <taxon>Bacillota</taxon>
        <taxon>Bacilli</taxon>
        <taxon>Bacillales</taxon>
        <taxon>Paenibacillaceae</taxon>
        <taxon>Paenibacillus</taxon>
    </lineage>
</organism>
<keyword evidence="1" id="KW-1133">Transmembrane helix</keyword>
<keyword evidence="1" id="KW-0812">Transmembrane</keyword>
<reference evidence="2 3" key="1">
    <citation type="journal article" date="2012" name="J. Bacteriol.">
        <title>Complete Genome Sequence of Paenibacillus mucilaginosus 3016, a Bacterium Functional as Microbial Fertilizer.</title>
        <authorList>
            <person name="Ma M."/>
            <person name="Wang Z."/>
            <person name="Li L."/>
            <person name="Jiang X."/>
            <person name="Guan D."/>
            <person name="Cao F."/>
            <person name="Chen H."/>
            <person name="Wang X."/>
            <person name="Shen D."/>
            <person name="Du B."/>
            <person name="Li J."/>
        </authorList>
    </citation>
    <scope>NUCLEOTIDE SEQUENCE [LARGE SCALE GENOMIC DNA]</scope>
    <source>
        <strain evidence="2 3">3016</strain>
    </source>
</reference>
<dbReference type="HOGENOM" id="CLU_3009998_0_0_9"/>
<dbReference type="EMBL" id="CP003235">
    <property type="protein sequence ID" value="AFC28205.1"/>
    <property type="molecule type" value="Genomic_DNA"/>
</dbReference>
<feature type="transmembrane region" description="Helical" evidence="1">
    <location>
        <begin position="28"/>
        <end position="48"/>
    </location>
</feature>
<proteinExistence type="predicted"/>
<dbReference type="KEGG" id="pmq:PM3016_1275"/>
<evidence type="ECO:0000313" key="3">
    <source>
        <dbReference type="Proteomes" id="UP000007523"/>
    </source>
</evidence>
<keyword evidence="1" id="KW-0472">Membrane</keyword>
<dbReference type="AlphaFoldDB" id="H6N9P8"/>
<accession>H6N9P8</accession>
<dbReference type="Proteomes" id="UP000007523">
    <property type="component" value="Chromosome"/>
</dbReference>
<name>H6N9P8_9BACL</name>
<protein>
    <submittedName>
        <fullName evidence="2">Uncharacterized protein</fullName>
    </submittedName>
</protein>
<evidence type="ECO:0000313" key="2">
    <source>
        <dbReference type="EMBL" id="AFC28205.1"/>
    </source>
</evidence>
<keyword evidence="3" id="KW-1185">Reference proteome</keyword>
<sequence>MKDQLHEIQLQDAQFELERWVSSAVFTWQWWFMLALLIIPWVILVKVMDRERAHSI</sequence>